<sequence>MHEPFLLELTFRGQPYELPAAFQRFGYTFRIVVTIADNNYVFEPDEEGQYRVLAGPDGAKPDLDLLKVVAERLQKLA</sequence>
<evidence type="ECO:0000313" key="2">
    <source>
        <dbReference type="Proteomes" id="UP000318733"/>
    </source>
</evidence>
<organism evidence="1 2">
    <name type="scientific">Mucilaginibacter corticis</name>
    <dbReference type="NCBI Taxonomy" id="2597670"/>
    <lineage>
        <taxon>Bacteria</taxon>
        <taxon>Pseudomonadati</taxon>
        <taxon>Bacteroidota</taxon>
        <taxon>Sphingobacteriia</taxon>
        <taxon>Sphingobacteriales</taxon>
        <taxon>Sphingobacteriaceae</taxon>
        <taxon>Mucilaginibacter</taxon>
    </lineage>
</organism>
<reference evidence="1 2" key="1">
    <citation type="submission" date="2019-07" db="EMBL/GenBank/DDBJ databases">
        <authorList>
            <person name="Huq M.A."/>
        </authorList>
    </citation>
    <scope>NUCLEOTIDE SEQUENCE [LARGE SCALE GENOMIC DNA]</scope>
    <source>
        <strain evidence="1 2">MAH-19</strain>
    </source>
</reference>
<accession>A0A556MG89</accession>
<dbReference type="OrthoDB" id="675660at2"/>
<keyword evidence="2" id="KW-1185">Reference proteome</keyword>
<dbReference type="RefSeq" id="WP_144250194.1">
    <property type="nucleotide sequence ID" value="NZ_VLPK01000004.1"/>
</dbReference>
<name>A0A556MG89_9SPHI</name>
<gene>
    <name evidence="1" type="ORF">FO440_20665</name>
</gene>
<dbReference type="EMBL" id="VLPK01000004">
    <property type="protein sequence ID" value="TSJ38913.1"/>
    <property type="molecule type" value="Genomic_DNA"/>
</dbReference>
<comment type="caution">
    <text evidence="1">The sequence shown here is derived from an EMBL/GenBank/DDBJ whole genome shotgun (WGS) entry which is preliminary data.</text>
</comment>
<dbReference type="AlphaFoldDB" id="A0A556MG89"/>
<evidence type="ECO:0000313" key="1">
    <source>
        <dbReference type="EMBL" id="TSJ38913.1"/>
    </source>
</evidence>
<protein>
    <submittedName>
        <fullName evidence="1">Uncharacterized protein</fullName>
    </submittedName>
</protein>
<proteinExistence type="predicted"/>
<dbReference type="Proteomes" id="UP000318733">
    <property type="component" value="Unassembled WGS sequence"/>
</dbReference>